<comment type="caution">
    <text evidence="3">The sequence shown here is derived from an EMBL/GenBank/DDBJ whole genome shotgun (WGS) entry which is preliminary data.</text>
</comment>
<accession>A0ABQ8JQG0</accession>
<protein>
    <submittedName>
        <fullName evidence="3">HbrB-like</fullName>
    </submittedName>
</protein>
<organism evidence="3 4">
    <name type="scientific">Dermatophagoides pteronyssinus</name>
    <name type="common">European house dust mite</name>
    <dbReference type="NCBI Taxonomy" id="6956"/>
    <lineage>
        <taxon>Eukaryota</taxon>
        <taxon>Metazoa</taxon>
        <taxon>Ecdysozoa</taxon>
        <taxon>Arthropoda</taxon>
        <taxon>Chelicerata</taxon>
        <taxon>Arachnida</taxon>
        <taxon>Acari</taxon>
        <taxon>Acariformes</taxon>
        <taxon>Sarcoptiformes</taxon>
        <taxon>Astigmata</taxon>
        <taxon>Psoroptidia</taxon>
        <taxon>Analgoidea</taxon>
        <taxon>Pyroglyphidae</taxon>
        <taxon>Dermatophagoidinae</taxon>
        <taxon>Dermatophagoides</taxon>
    </lineage>
</organism>
<gene>
    <name evidence="3" type="primary">PRR5</name>
    <name evidence="3" type="ORF">DERP_012336</name>
</gene>
<feature type="compositionally biased region" description="Low complexity" evidence="2">
    <location>
        <begin position="368"/>
        <end position="380"/>
    </location>
</feature>
<evidence type="ECO:0000313" key="4">
    <source>
        <dbReference type="Proteomes" id="UP000887458"/>
    </source>
</evidence>
<sequence length="388" mass="44804">MPFNRRVPFFNANKSQQTFDTLRQIELTKLRSNSQKPCGHNHHHHQPNGIEIATDELEDLQAEKLFHTICVGNLSSEFLIPCAKNANWVRLEESIINLFKNSGQLIDGQLKQTHEDITALLNSNFGIFVFDRLKLLSRSDNDSQVLPKAVRLLKSKIDHDFDDDGCDSDGDGKNYLNTLGSVWKTFYHDILSTLECMLFSIESFNNVSIRKTTLVIFRDKILIDSLLEDKLKELIEQNKLIPANIIQMILVVQSVHERYPPSENRLKFEKITALAITPYVGYYGTYENHNQTPIIRSNEPDNFGRNPFEMLNRKNNNTIYGHTNTINNNNQHHSIMMNNRIQNNNNRTSEIKNKNNRSRKISLPHFGTNTTNNNNNKNPNYIIGRINE</sequence>
<reference evidence="3 4" key="2">
    <citation type="journal article" date="2022" name="Mol. Biol. Evol.">
        <title>Comparative Genomics Reveals Insights into the Divergent Evolution of Astigmatic Mites and Household Pest Adaptations.</title>
        <authorList>
            <person name="Xiong Q."/>
            <person name="Wan A.T."/>
            <person name="Liu X."/>
            <person name="Fung C.S."/>
            <person name="Xiao X."/>
            <person name="Malainual N."/>
            <person name="Hou J."/>
            <person name="Wang L."/>
            <person name="Wang M."/>
            <person name="Yang K.Y."/>
            <person name="Cui Y."/>
            <person name="Leung E.L."/>
            <person name="Nong W."/>
            <person name="Shin S.K."/>
            <person name="Au S.W."/>
            <person name="Jeong K.Y."/>
            <person name="Chew F.T."/>
            <person name="Hui J.H."/>
            <person name="Leung T.F."/>
            <person name="Tungtrongchitr A."/>
            <person name="Zhong N."/>
            <person name="Liu Z."/>
            <person name="Tsui S.K."/>
        </authorList>
    </citation>
    <scope>NUCLEOTIDE SEQUENCE [LARGE SCALE GENOMIC DNA]</scope>
    <source>
        <strain evidence="3">Derp</strain>
    </source>
</reference>
<dbReference type="PANTHER" id="PTHR32428">
    <property type="entry name" value="TARGET OF RAPAMYCIN COMPLEX 2 SUBUNIT BIT61-RELATED"/>
    <property type="match status" value="1"/>
</dbReference>
<evidence type="ECO:0000313" key="3">
    <source>
        <dbReference type="EMBL" id="KAH9424849.1"/>
    </source>
</evidence>
<reference evidence="3 4" key="1">
    <citation type="journal article" date="2018" name="J. Allergy Clin. Immunol.">
        <title>High-quality assembly of Dermatophagoides pteronyssinus genome and transcriptome reveals a wide range of novel allergens.</title>
        <authorList>
            <person name="Liu X.Y."/>
            <person name="Yang K.Y."/>
            <person name="Wang M.Q."/>
            <person name="Kwok J.S."/>
            <person name="Zeng X."/>
            <person name="Yang Z."/>
            <person name="Xiao X.J."/>
            <person name="Lau C.P."/>
            <person name="Li Y."/>
            <person name="Huang Z.M."/>
            <person name="Ba J.G."/>
            <person name="Yim A.K."/>
            <person name="Ouyang C.Y."/>
            <person name="Ngai S.M."/>
            <person name="Chan T.F."/>
            <person name="Leung E.L."/>
            <person name="Liu L."/>
            <person name="Liu Z.G."/>
            <person name="Tsui S.K."/>
        </authorList>
    </citation>
    <scope>NUCLEOTIDE SEQUENCE [LARGE SCALE GENOMIC DNA]</scope>
    <source>
        <strain evidence="3">Derp</strain>
    </source>
</reference>
<dbReference type="EMBL" id="NJHN03000025">
    <property type="protein sequence ID" value="KAH9424849.1"/>
    <property type="molecule type" value="Genomic_DNA"/>
</dbReference>
<feature type="region of interest" description="Disordered" evidence="2">
    <location>
        <begin position="350"/>
        <end position="388"/>
    </location>
</feature>
<name>A0ABQ8JQG0_DERPT</name>
<keyword evidence="4" id="KW-1185">Reference proteome</keyword>
<dbReference type="PANTHER" id="PTHR32428:SF2">
    <property type="entry name" value="TARGET OF RAPAMYCIN COMPLEX 2 SUBUNIT BIT61-RELATED"/>
    <property type="match status" value="1"/>
</dbReference>
<evidence type="ECO:0000256" key="1">
    <source>
        <dbReference type="ARBA" id="ARBA00010453"/>
    </source>
</evidence>
<proteinExistence type="inferred from homology"/>
<dbReference type="InterPro" id="IPR013745">
    <property type="entry name" value="Bit61/PRR5"/>
</dbReference>
<comment type="similarity">
    <text evidence="1">Belongs to the PROTOR family.</text>
</comment>
<evidence type="ECO:0000256" key="2">
    <source>
        <dbReference type="SAM" id="MobiDB-lite"/>
    </source>
</evidence>
<dbReference type="Proteomes" id="UP000887458">
    <property type="component" value="Unassembled WGS sequence"/>
</dbReference>